<name>A0ABV6Z474_UNCC1</name>
<comment type="caution">
    <text evidence="1">The sequence shown here is derived from an EMBL/GenBank/DDBJ whole genome shotgun (WGS) entry which is preliminary data.</text>
</comment>
<proteinExistence type="predicted"/>
<gene>
    <name evidence="1" type="ORF">ACFL27_23835</name>
</gene>
<dbReference type="EMBL" id="JBHPBY010000453">
    <property type="protein sequence ID" value="MFC1853241.1"/>
    <property type="molecule type" value="Genomic_DNA"/>
</dbReference>
<organism evidence="1 2">
    <name type="scientific">candidate division CSSED10-310 bacterium</name>
    <dbReference type="NCBI Taxonomy" id="2855610"/>
    <lineage>
        <taxon>Bacteria</taxon>
        <taxon>Bacteria division CSSED10-310</taxon>
    </lineage>
</organism>
<keyword evidence="2" id="KW-1185">Reference proteome</keyword>
<evidence type="ECO:0008006" key="3">
    <source>
        <dbReference type="Google" id="ProtNLM"/>
    </source>
</evidence>
<accession>A0ABV6Z474</accession>
<protein>
    <recommendedName>
        <fullName evidence="3">DUF2497 domain-containing protein</fullName>
    </recommendedName>
</protein>
<evidence type="ECO:0000313" key="1">
    <source>
        <dbReference type="EMBL" id="MFC1853241.1"/>
    </source>
</evidence>
<sequence length="142" mass="15519">PIKGPEIAVTESTIEEQEEVPVAETLAAIPAVESEPVLVKEPTAGPAPVMPSISNEEFSALLSEKLDVLLNQNLEVIVERVSEKLVEKLAASLAELVVHKLDFKELPTKAKNFLEEITWEVVPDLASVIIKKEIETIKSQIS</sequence>
<evidence type="ECO:0000313" key="2">
    <source>
        <dbReference type="Proteomes" id="UP001594351"/>
    </source>
</evidence>
<dbReference type="Proteomes" id="UP001594351">
    <property type="component" value="Unassembled WGS sequence"/>
</dbReference>
<feature type="non-terminal residue" evidence="1">
    <location>
        <position position="1"/>
    </location>
</feature>
<reference evidence="1 2" key="1">
    <citation type="submission" date="2024-09" db="EMBL/GenBank/DDBJ databases">
        <title>Laminarin stimulates single cell rates of sulfate reduction while oxygen inhibits transcriptomic activity in coastal marine sediment.</title>
        <authorList>
            <person name="Lindsay M."/>
            <person name="Orcutt B."/>
            <person name="Emerson D."/>
            <person name="Stepanauskas R."/>
            <person name="D'Angelo T."/>
        </authorList>
    </citation>
    <scope>NUCLEOTIDE SEQUENCE [LARGE SCALE GENOMIC DNA]</scope>
    <source>
        <strain evidence="1">SAG AM-311-K15</strain>
    </source>
</reference>